<dbReference type="OMA" id="ACCILTI"/>
<proteinExistence type="predicted"/>
<keyword evidence="3" id="KW-1185">Reference proteome</keyword>
<organism evidence="2 3">
    <name type="scientific">Vitrella brassicaformis (strain CCMP3155)</name>
    <dbReference type="NCBI Taxonomy" id="1169540"/>
    <lineage>
        <taxon>Eukaryota</taxon>
        <taxon>Sar</taxon>
        <taxon>Alveolata</taxon>
        <taxon>Colpodellida</taxon>
        <taxon>Vitrellaceae</taxon>
        <taxon>Vitrella</taxon>
    </lineage>
</organism>
<dbReference type="Proteomes" id="UP000041254">
    <property type="component" value="Unassembled WGS sequence"/>
</dbReference>
<reference evidence="2 3" key="1">
    <citation type="submission" date="2014-11" db="EMBL/GenBank/DDBJ databases">
        <authorList>
            <person name="Zhu J."/>
            <person name="Qi W."/>
            <person name="Song R."/>
        </authorList>
    </citation>
    <scope>NUCLEOTIDE SEQUENCE [LARGE SCALE GENOMIC DNA]</scope>
</reference>
<evidence type="ECO:0000259" key="1">
    <source>
        <dbReference type="Pfam" id="PF01145"/>
    </source>
</evidence>
<dbReference type="EMBL" id="CDMY01000086">
    <property type="protein sequence ID" value="CEL92521.1"/>
    <property type="molecule type" value="Genomic_DNA"/>
</dbReference>
<dbReference type="InParanoid" id="A0A0G4EAQ4"/>
<gene>
    <name evidence="2" type="ORF">Vbra_4686</name>
</gene>
<dbReference type="Pfam" id="PF01145">
    <property type="entry name" value="Band_7"/>
    <property type="match status" value="1"/>
</dbReference>
<dbReference type="VEuPathDB" id="CryptoDB:Vbra_4686"/>
<name>A0A0G4EAQ4_VITBC</name>
<dbReference type="AlphaFoldDB" id="A0A0G4EAQ4"/>
<sequence length="316" mass="36142">MENKFRHGCFACCILTIIIVAISLFASSFAVLETNRVGLRFNDIYVTLYKDKVFREGRYFMGIGNRFIAYPTTWLPMEFCSDCVDGRPIATKTRSESGSSAVSVDVEVFIYYRLRIEQLPDLYEALKENYHSMYVDKARAALANTAERFTVDDMIKRRPLVQQAFGQEVTRQLQPFYAYVAALYLGRIILRETQEKKFLDQKVSERNAAMRKVEGLVKEIEANTTADVELERVNKRLIMDTAERDANSIIAEREAAGRQDILNAEGLGYQSFQGGLNFTQEELLNYIWYLKLKEKDTTALVTGFQDDGASPLIRVS</sequence>
<dbReference type="PhylomeDB" id="A0A0G4EAQ4"/>
<feature type="domain" description="Band 7" evidence="1">
    <location>
        <begin position="32"/>
        <end position="208"/>
    </location>
</feature>
<evidence type="ECO:0000313" key="3">
    <source>
        <dbReference type="Proteomes" id="UP000041254"/>
    </source>
</evidence>
<dbReference type="OrthoDB" id="190994at2759"/>
<accession>A0A0G4EAQ4</accession>
<evidence type="ECO:0000313" key="2">
    <source>
        <dbReference type="EMBL" id="CEL92521.1"/>
    </source>
</evidence>
<protein>
    <recommendedName>
        <fullName evidence="1">Band 7 domain-containing protein</fullName>
    </recommendedName>
</protein>
<dbReference type="InterPro" id="IPR001107">
    <property type="entry name" value="Band_7"/>
</dbReference>